<dbReference type="PROSITE" id="PS51084">
    <property type="entry name" value="HIT_2"/>
    <property type="match status" value="1"/>
</dbReference>
<dbReference type="InterPro" id="IPR036265">
    <property type="entry name" value="HIT-like_sf"/>
</dbReference>
<dbReference type="EMBL" id="PKUQ01000042">
    <property type="protein sequence ID" value="PLW75808.1"/>
    <property type="molecule type" value="Genomic_DNA"/>
</dbReference>
<proteinExistence type="predicted"/>
<dbReference type="RefSeq" id="WP_101535049.1">
    <property type="nucleotide sequence ID" value="NZ_JBFHIU010000058.1"/>
</dbReference>
<comment type="caution">
    <text evidence="3">The sequence shown here is derived from an EMBL/GenBank/DDBJ whole genome shotgun (WGS) entry which is preliminary data.</text>
</comment>
<evidence type="ECO:0000256" key="1">
    <source>
        <dbReference type="PROSITE-ProRule" id="PRU00464"/>
    </source>
</evidence>
<evidence type="ECO:0000259" key="2">
    <source>
        <dbReference type="PROSITE" id="PS51084"/>
    </source>
</evidence>
<dbReference type="GO" id="GO:0016787">
    <property type="term" value="F:hydrolase activity"/>
    <property type="evidence" value="ECO:0007669"/>
    <property type="project" value="UniProtKB-KW"/>
</dbReference>
<feature type="domain" description="HIT" evidence="2">
    <location>
        <begin position="36"/>
        <end position="105"/>
    </location>
</feature>
<accession>A0A2N5XN16</accession>
<dbReference type="PIRSF" id="PIRSF000714">
    <property type="entry name" value="HIT"/>
    <property type="match status" value="1"/>
</dbReference>
<organism evidence="3 4">
    <name type="scientific">Cohaesibacter celericrescens</name>
    <dbReference type="NCBI Taxonomy" id="2067669"/>
    <lineage>
        <taxon>Bacteria</taxon>
        <taxon>Pseudomonadati</taxon>
        <taxon>Pseudomonadota</taxon>
        <taxon>Alphaproteobacteria</taxon>
        <taxon>Hyphomicrobiales</taxon>
        <taxon>Cohaesibacteraceae</taxon>
    </lineage>
</organism>
<dbReference type="InterPro" id="IPR011146">
    <property type="entry name" value="HIT-like"/>
</dbReference>
<evidence type="ECO:0000313" key="4">
    <source>
        <dbReference type="Proteomes" id="UP000234881"/>
    </source>
</evidence>
<dbReference type="SUPFAM" id="SSF54197">
    <property type="entry name" value="HIT-like"/>
    <property type="match status" value="1"/>
</dbReference>
<comment type="caution">
    <text evidence="1">Lacks conserved residue(s) required for the propagation of feature annotation.</text>
</comment>
<sequence length="135" mass="15217">MVDFILDPQLKADSLPLAELELCTVRLMNDTHFPWLLMVPKYNGLEELIDLARQDQHRLMDEMLMVSNALQDATGCDKLNVAALGNMVRQLHVHVVARFEGDAAWPGPIWGKVPMHPYEEAKANNLITTLQTALL</sequence>
<evidence type="ECO:0000313" key="3">
    <source>
        <dbReference type="EMBL" id="PLW75808.1"/>
    </source>
</evidence>
<dbReference type="InterPro" id="IPR026026">
    <property type="entry name" value="HIT_Hint"/>
</dbReference>
<reference evidence="3 4" key="1">
    <citation type="submission" date="2018-01" db="EMBL/GenBank/DDBJ databases">
        <title>The draft genome sequence of Cohaesibacter sp. H1304.</title>
        <authorList>
            <person name="Wang N.-N."/>
            <person name="Du Z.-J."/>
        </authorList>
    </citation>
    <scope>NUCLEOTIDE SEQUENCE [LARGE SCALE GENOMIC DNA]</scope>
    <source>
        <strain evidence="3 4">H1304</strain>
    </source>
</reference>
<dbReference type="OrthoDB" id="9799145at2"/>
<dbReference type="Proteomes" id="UP000234881">
    <property type="component" value="Unassembled WGS sequence"/>
</dbReference>
<dbReference type="Pfam" id="PF01230">
    <property type="entry name" value="HIT"/>
    <property type="match status" value="1"/>
</dbReference>
<dbReference type="Gene3D" id="3.30.428.10">
    <property type="entry name" value="HIT-like"/>
    <property type="match status" value="1"/>
</dbReference>
<dbReference type="AlphaFoldDB" id="A0A2N5XN16"/>
<name>A0A2N5XN16_9HYPH</name>
<keyword evidence="4" id="KW-1185">Reference proteome</keyword>
<gene>
    <name evidence="3" type="ORF">C0081_17015</name>
</gene>
<keyword evidence="3" id="KW-0378">Hydrolase</keyword>
<protein>
    <submittedName>
        <fullName evidence="3">Diadenosine tetraphosphate hydrolase</fullName>
    </submittedName>
</protein>